<keyword evidence="3" id="KW-1185">Reference proteome</keyword>
<reference evidence="2 3" key="1">
    <citation type="submission" date="2017-03" db="EMBL/GenBank/DDBJ databases">
        <title>Genomes of endolithic fungi from Antarctica.</title>
        <authorList>
            <person name="Coleine C."/>
            <person name="Masonjones S."/>
            <person name="Stajich J.E."/>
        </authorList>
    </citation>
    <scope>NUCLEOTIDE SEQUENCE [LARGE SCALE GENOMIC DNA]</scope>
    <source>
        <strain evidence="2 3">CCFEE 5184</strain>
    </source>
</reference>
<evidence type="ECO:0000256" key="1">
    <source>
        <dbReference type="SAM" id="MobiDB-lite"/>
    </source>
</evidence>
<dbReference type="Proteomes" id="UP000309340">
    <property type="component" value="Unassembled WGS sequence"/>
</dbReference>
<accession>A0A4U0WMQ5</accession>
<dbReference type="EMBL" id="NAJQ01000870">
    <property type="protein sequence ID" value="TKA64117.1"/>
    <property type="molecule type" value="Genomic_DNA"/>
</dbReference>
<organism evidence="2 3">
    <name type="scientific">Friedmanniomyces simplex</name>
    <dbReference type="NCBI Taxonomy" id="329884"/>
    <lineage>
        <taxon>Eukaryota</taxon>
        <taxon>Fungi</taxon>
        <taxon>Dikarya</taxon>
        <taxon>Ascomycota</taxon>
        <taxon>Pezizomycotina</taxon>
        <taxon>Dothideomycetes</taxon>
        <taxon>Dothideomycetidae</taxon>
        <taxon>Mycosphaerellales</taxon>
        <taxon>Teratosphaeriaceae</taxon>
        <taxon>Friedmanniomyces</taxon>
    </lineage>
</organism>
<protein>
    <submittedName>
        <fullName evidence="2">Uncharacterized protein</fullName>
    </submittedName>
</protein>
<name>A0A4U0WMQ5_9PEZI</name>
<evidence type="ECO:0000313" key="2">
    <source>
        <dbReference type="EMBL" id="TKA64117.1"/>
    </source>
</evidence>
<feature type="region of interest" description="Disordered" evidence="1">
    <location>
        <begin position="67"/>
        <end position="94"/>
    </location>
</feature>
<gene>
    <name evidence="2" type="ORF">B0A55_09941</name>
</gene>
<dbReference type="AlphaFoldDB" id="A0A4U0WMQ5"/>
<dbReference type="OrthoDB" id="3817435at2759"/>
<sequence length="335" mass="37493">MQHAAVYAATGRVDANAGRPGGFQNLEDLLTRCFFAIPQTQTLVLCEADQRTQDTFVAMLLGGPYSQRSHGNAHTTNNIEHRDRQSQPPDAVSSAIVSDAAQMPRLSPHIPHDSGSTLNRRINDRAVYGDQLGGSPPFNVRLPQDVRIGMVEINTFFPSSFLIPAPILRAVRNGFTREQLVELQLRAVDRFNSDDFPTAVNRIQQQISKAGKLEDPHAPDRWNTKAYVQRTGQQHDLTTNAWKQRSEHGGKDAQWTDMKLADIAQSVPRQDWPTGSDRLLVTLCLEFAVSRLWLNLDTTHWGAITRNYFRAMVLPQAPTAPNANRDTATHDRLFP</sequence>
<comment type="caution">
    <text evidence="2">The sequence shown here is derived from an EMBL/GenBank/DDBJ whole genome shotgun (WGS) entry which is preliminary data.</text>
</comment>
<evidence type="ECO:0000313" key="3">
    <source>
        <dbReference type="Proteomes" id="UP000309340"/>
    </source>
</evidence>
<feature type="compositionally biased region" description="Polar residues" evidence="1">
    <location>
        <begin position="67"/>
        <end position="78"/>
    </location>
</feature>
<proteinExistence type="predicted"/>